<keyword evidence="1" id="KW-1133">Transmembrane helix</keyword>
<protein>
    <submittedName>
        <fullName evidence="3">S-layer domain-like protein</fullName>
    </submittedName>
</protein>
<dbReference type="KEGG" id="amt:Amet_0367"/>
<dbReference type="HOGENOM" id="CLU_022526_0_0_9"/>
<dbReference type="Gene3D" id="2.60.40.10">
    <property type="entry name" value="Immunoglobulins"/>
    <property type="match status" value="1"/>
</dbReference>
<dbReference type="RefSeq" id="WP_011971505.1">
    <property type="nucleotide sequence ID" value="NC_009633.1"/>
</dbReference>
<dbReference type="PANTHER" id="PTHR35902:SF6">
    <property type="entry name" value="CONSERVED WITHIN P. AEROPHILUM"/>
    <property type="match status" value="1"/>
</dbReference>
<dbReference type="PANTHER" id="PTHR35902">
    <property type="entry name" value="S-LAYER DOMAIN-LIKE PROTEIN-RELATED"/>
    <property type="match status" value="1"/>
</dbReference>
<dbReference type="InterPro" id="IPR013783">
    <property type="entry name" value="Ig-like_fold"/>
</dbReference>
<name>A6TK79_ALKMQ</name>
<dbReference type="EMBL" id="CP000724">
    <property type="protein sequence ID" value="ABR46597.1"/>
    <property type="molecule type" value="Genomic_DNA"/>
</dbReference>
<evidence type="ECO:0000256" key="1">
    <source>
        <dbReference type="SAM" id="Phobius"/>
    </source>
</evidence>
<dbReference type="Proteomes" id="UP000001572">
    <property type="component" value="Chromosome"/>
</dbReference>
<organism evidence="3 4">
    <name type="scientific">Alkaliphilus metalliredigens (strain QYMF)</name>
    <dbReference type="NCBI Taxonomy" id="293826"/>
    <lineage>
        <taxon>Bacteria</taxon>
        <taxon>Bacillati</taxon>
        <taxon>Bacillota</taxon>
        <taxon>Clostridia</taxon>
        <taxon>Peptostreptococcales</taxon>
        <taxon>Natronincolaceae</taxon>
        <taxon>Alkaliphilus</taxon>
    </lineage>
</organism>
<keyword evidence="1" id="KW-0472">Membrane</keyword>
<keyword evidence="2" id="KW-0732">Signal</keyword>
<evidence type="ECO:0000313" key="3">
    <source>
        <dbReference type="EMBL" id="ABR46597.1"/>
    </source>
</evidence>
<dbReference type="AlphaFoldDB" id="A6TK79"/>
<keyword evidence="4" id="KW-1185">Reference proteome</keyword>
<evidence type="ECO:0000313" key="4">
    <source>
        <dbReference type="Proteomes" id="UP000001572"/>
    </source>
</evidence>
<feature type="chain" id="PRO_5038673973" evidence="2">
    <location>
        <begin position="26"/>
        <end position="674"/>
    </location>
</feature>
<evidence type="ECO:0000256" key="2">
    <source>
        <dbReference type="SAM" id="SignalP"/>
    </source>
</evidence>
<feature type="signal peptide" evidence="2">
    <location>
        <begin position="1"/>
        <end position="25"/>
    </location>
</feature>
<feature type="transmembrane region" description="Helical" evidence="1">
    <location>
        <begin position="638"/>
        <end position="657"/>
    </location>
</feature>
<proteinExistence type="predicted"/>
<sequence>MKKRINKISIILLLILILQPFSGYAQDRIQDANLVIGRNYKVPVLQAGNEERLSIPIENTTSGEAYSIYVSPIIDDPAEFPFVIDQMIPSRRIAAIAGKTRENVHFNFQVRSNIEPKTYPIQFNIEYTLPSGNIAKTSETIYIQIENDQEVPNLRLNLMKMAQDKLVAGQNQPVTLTIENTGDLVAKNIEVQLTGVEANGISLITPIDTHKIDQMEGKEKKEVFYTIVADDNLEDGTYVLDLIMKYKDEYNKAYEGESKVRIPVVASSSVETSFSLEKLNYPETAIEPHTDFTISFDLKNTGAEDAQKVKVSIDGGEGILPKSMPIKNIGNLVAGKQQPVEFTLFAKEGIEDKNYPIQITVEYETDSGRTKEMKSFEQYVGVFVKDKKTSAGAPKIIVDQYDYDGEYVKAGEPFDLTVSFLNTNHEKTVKNIRVSISSTGDVFAPVTGSNSFFISEITSQGSTMKNISLRPKVDAEYDTHNLFIDIEYEDDQGEAYSVKEMVGIPVVQNVTLMIDEVMTSPENYSGNPTALSVEFYNTGRALIRNLVIRTEGDIDITEGSLYIGNLEPGKNNYYDVTVTPREPGTTTGRMIFEYDDEIDQHYVVEKEFSIEVMDQMEMYPPDDFGEFEEFNEQSNSPMIRIVVGGGMLLLVIGGFVWRRRKKRRAEAEEVEAYE</sequence>
<dbReference type="OrthoDB" id="1704454at2"/>
<accession>A6TK79</accession>
<keyword evidence="1" id="KW-0812">Transmembrane</keyword>
<gene>
    <name evidence="3" type="ordered locus">Amet_0367</name>
</gene>
<dbReference type="STRING" id="293826.Amet_0367"/>
<dbReference type="eggNOG" id="COG1361">
    <property type="taxonomic scope" value="Bacteria"/>
</dbReference>
<reference evidence="4" key="1">
    <citation type="journal article" date="2016" name="Genome Announc.">
        <title>Complete genome sequence of Alkaliphilus metalliredigens strain QYMF, an alkaliphilic and metal-reducing bacterium isolated from borax-contaminated leachate ponds.</title>
        <authorList>
            <person name="Hwang C."/>
            <person name="Copeland A."/>
            <person name="Lucas S."/>
            <person name="Lapidus A."/>
            <person name="Barry K."/>
            <person name="Detter J.C."/>
            <person name="Glavina Del Rio T."/>
            <person name="Hammon N."/>
            <person name="Israni S."/>
            <person name="Dalin E."/>
            <person name="Tice H."/>
            <person name="Pitluck S."/>
            <person name="Chertkov O."/>
            <person name="Brettin T."/>
            <person name="Bruce D."/>
            <person name="Han C."/>
            <person name="Schmutz J."/>
            <person name="Larimer F."/>
            <person name="Land M.L."/>
            <person name="Hauser L."/>
            <person name="Kyrpides N."/>
            <person name="Mikhailova N."/>
            <person name="Ye Q."/>
            <person name="Zhou J."/>
            <person name="Richardson P."/>
            <person name="Fields M.W."/>
        </authorList>
    </citation>
    <scope>NUCLEOTIDE SEQUENCE [LARGE SCALE GENOMIC DNA]</scope>
    <source>
        <strain evidence="4">QYMF</strain>
    </source>
</reference>